<accession>A0A5Q4ZYX8</accession>
<dbReference type="AlphaFoldDB" id="A0A5Q4ZYX8"/>
<evidence type="ECO:0000313" key="1">
    <source>
        <dbReference type="EMBL" id="VVV07050.1"/>
    </source>
</evidence>
<keyword evidence="1" id="KW-0614">Plasmid</keyword>
<dbReference type="EMBL" id="LR721753">
    <property type="protein sequence ID" value="VVV07050.1"/>
    <property type="molecule type" value="Genomic_DNA"/>
</dbReference>
<name>A0A5Q4ZYX8_9GAMM</name>
<geneLocation type="plasmid" evidence="1">
    <name>pAWOD_2</name>
</geneLocation>
<reference evidence="1" key="1">
    <citation type="submission" date="2019-09" db="EMBL/GenBank/DDBJ databases">
        <authorList>
            <person name="Hjerde E."/>
        </authorList>
    </citation>
    <scope>NUCLEOTIDE SEQUENCE [LARGE SCALE GENOMIC DNA]</scope>
    <source>
        <strain evidence="1">06/09/160</strain>
        <plasmid evidence="1">pAWOD_2</plasmid>
    </source>
</reference>
<protein>
    <submittedName>
        <fullName evidence="1">Uncharacterized protein</fullName>
    </submittedName>
</protein>
<sequence>MKLKDVSEKLMVRKVEINGKSMTLQKVKNLPLVSDDWLDDYRAGYSHAIAKVSSHIVHDQINKRFGKFNCKEQPYEFKYGLIIHHNEALFLAVVLKCVKSNFSFSSDRKSILSRKAILDKELIFHKLSCESLSDDEYSHLEACGAEINEKLNMIETDLNAIETDLVNALNELDLINYIDL</sequence>
<gene>
    <name evidence="1" type="ORF">AW0309160_04544</name>
</gene>
<organism evidence="1">
    <name type="scientific">Aliivibrio wodanis</name>
    <dbReference type="NCBI Taxonomy" id="80852"/>
    <lineage>
        <taxon>Bacteria</taxon>
        <taxon>Pseudomonadati</taxon>
        <taxon>Pseudomonadota</taxon>
        <taxon>Gammaproteobacteria</taxon>
        <taxon>Vibrionales</taxon>
        <taxon>Vibrionaceae</taxon>
        <taxon>Aliivibrio</taxon>
    </lineage>
</organism>
<proteinExistence type="predicted"/>